<name>A0A564YPV2_HYMDI</name>
<evidence type="ECO:0000256" key="1">
    <source>
        <dbReference type="SAM" id="MobiDB-lite"/>
    </source>
</evidence>
<dbReference type="Proteomes" id="UP000321570">
    <property type="component" value="Unassembled WGS sequence"/>
</dbReference>
<protein>
    <submittedName>
        <fullName evidence="2">Uncharacterized protein</fullName>
    </submittedName>
</protein>
<gene>
    <name evidence="2" type="ORF">WMSIL1_LOCUS7860</name>
</gene>
<evidence type="ECO:0000313" key="2">
    <source>
        <dbReference type="EMBL" id="VUZ48584.1"/>
    </source>
</evidence>
<dbReference type="AlphaFoldDB" id="A0A564YPV2"/>
<reference evidence="2 3" key="1">
    <citation type="submission" date="2019-07" db="EMBL/GenBank/DDBJ databases">
        <authorList>
            <person name="Jastrzebski P J."/>
            <person name="Paukszto L."/>
            <person name="Jastrzebski P J."/>
        </authorList>
    </citation>
    <scope>NUCLEOTIDE SEQUENCE [LARGE SCALE GENOMIC DNA]</scope>
    <source>
        <strain evidence="2 3">WMS-il1</strain>
    </source>
</reference>
<dbReference type="EMBL" id="CABIJS010000299">
    <property type="protein sequence ID" value="VUZ48584.1"/>
    <property type="molecule type" value="Genomic_DNA"/>
</dbReference>
<accession>A0A564YPV2</accession>
<evidence type="ECO:0000313" key="3">
    <source>
        <dbReference type="Proteomes" id="UP000321570"/>
    </source>
</evidence>
<organism evidence="2 3">
    <name type="scientific">Hymenolepis diminuta</name>
    <name type="common">Rat tapeworm</name>
    <dbReference type="NCBI Taxonomy" id="6216"/>
    <lineage>
        <taxon>Eukaryota</taxon>
        <taxon>Metazoa</taxon>
        <taxon>Spiralia</taxon>
        <taxon>Lophotrochozoa</taxon>
        <taxon>Platyhelminthes</taxon>
        <taxon>Cestoda</taxon>
        <taxon>Eucestoda</taxon>
        <taxon>Cyclophyllidea</taxon>
        <taxon>Hymenolepididae</taxon>
        <taxon>Hymenolepis</taxon>
    </lineage>
</organism>
<keyword evidence="3" id="KW-1185">Reference proteome</keyword>
<proteinExistence type="predicted"/>
<feature type="compositionally biased region" description="Polar residues" evidence="1">
    <location>
        <begin position="1"/>
        <end position="16"/>
    </location>
</feature>
<dbReference type="PROSITE" id="PS51257">
    <property type="entry name" value="PROKAR_LIPOPROTEIN"/>
    <property type="match status" value="1"/>
</dbReference>
<feature type="region of interest" description="Disordered" evidence="1">
    <location>
        <begin position="1"/>
        <end position="21"/>
    </location>
</feature>
<sequence>MALPKNSSNMPVTGSCASSSSPLFLSPLPFSLLLANLSTLWSNQLLVICSTIVVSSYSNSHELVTVVAAISYQPSAVILTPTN</sequence>